<dbReference type="EMBL" id="JAPFFF010000013">
    <property type="protein sequence ID" value="KAK8871507.1"/>
    <property type="molecule type" value="Genomic_DNA"/>
</dbReference>
<reference evidence="1 2" key="1">
    <citation type="submission" date="2024-04" db="EMBL/GenBank/DDBJ databases">
        <title>Tritrichomonas musculus Genome.</title>
        <authorList>
            <person name="Alves-Ferreira E."/>
            <person name="Grigg M."/>
            <person name="Lorenzi H."/>
            <person name="Galac M."/>
        </authorList>
    </citation>
    <scope>NUCLEOTIDE SEQUENCE [LARGE SCALE GENOMIC DNA]</scope>
    <source>
        <strain evidence="1 2">EAF2021</strain>
    </source>
</reference>
<organism evidence="1 2">
    <name type="scientific">Tritrichomonas musculus</name>
    <dbReference type="NCBI Taxonomy" id="1915356"/>
    <lineage>
        <taxon>Eukaryota</taxon>
        <taxon>Metamonada</taxon>
        <taxon>Parabasalia</taxon>
        <taxon>Tritrichomonadida</taxon>
        <taxon>Tritrichomonadidae</taxon>
        <taxon>Tritrichomonas</taxon>
    </lineage>
</organism>
<keyword evidence="2" id="KW-1185">Reference proteome</keyword>
<sequence length="244" mass="28532">MNEPLRKKPSSPKFDRRPTIFISKGKNLELSKYRHVEDITGDHLEININSLLVPPRGVSNNDWIIINLVDFLQRIELLYSSCSLFCTTDTCPLFNAGPKYLYFWLDDNSTKPVQISAPEYFDALKHFIKRNLNNKTLFPNNSKNKFSPKALYVIRASYRRLFRILAHLYVCHYDDLSKLAEDNLNFFEIMNTILTHYTNIALLYHICQPEDFAVFEPIFNKINANNNENSNPNFHCPKFSNKSK</sequence>
<name>A0ABR2J2Q7_9EUKA</name>
<dbReference type="SUPFAM" id="SSF101152">
    <property type="entry name" value="Mob1/phocein"/>
    <property type="match status" value="1"/>
</dbReference>
<comment type="caution">
    <text evidence="1">The sequence shown here is derived from an EMBL/GenBank/DDBJ whole genome shotgun (WGS) entry which is preliminary data.</text>
</comment>
<evidence type="ECO:0000313" key="1">
    <source>
        <dbReference type="EMBL" id="KAK8871507.1"/>
    </source>
</evidence>
<dbReference type="Proteomes" id="UP001470230">
    <property type="component" value="Unassembled WGS sequence"/>
</dbReference>
<dbReference type="InterPro" id="IPR005301">
    <property type="entry name" value="MOB_kinase_act_fam"/>
</dbReference>
<accession>A0ABR2J2Q7</accession>
<dbReference type="SMART" id="SM01388">
    <property type="entry name" value="Mob1_phocein"/>
    <property type="match status" value="1"/>
</dbReference>
<dbReference type="Pfam" id="PF03637">
    <property type="entry name" value="Mob1_phocein"/>
    <property type="match status" value="1"/>
</dbReference>
<gene>
    <name evidence="1" type="ORF">M9Y10_007236</name>
</gene>
<evidence type="ECO:0000313" key="2">
    <source>
        <dbReference type="Proteomes" id="UP001470230"/>
    </source>
</evidence>
<dbReference type="InterPro" id="IPR036703">
    <property type="entry name" value="MOB_kinase_act_sf"/>
</dbReference>
<proteinExistence type="predicted"/>
<dbReference type="Gene3D" id="1.20.140.30">
    <property type="entry name" value="MOB kinase activator"/>
    <property type="match status" value="1"/>
</dbReference>
<protein>
    <submittedName>
        <fullName evidence="1">Maintenance of ploidy protein mob2</fullName>
    </submittedName>
</protein>
<dbReference type="PANTHER" id="PTHR22599">
    <property type="entry name" value="MPS ONE BINDER KINASE ACTIVATOR-LIKE MOB"/>
    <property type="match status" value="1"/>
</dbReference>